<keyword evidence="1" id="KW-0808">Transferase</keyword>
<dbReference type="GO" id="GO:0016740">
    <property type="term" value="F:transferase activity"/>
    <property type="evidence" value="ECO:0007669"/>
    <property type="project" value="UniProtKB-KW"/>
</dbReference>
<dbReference type="PANTHER" id="PTHR31896:SF43">
    <property type="entry name" value="PROTEIN ENHANCED PSEUDOMONAS SUSCEPTIBILITY 1"/>
    <property type="match status" value="1"/>
</dbReference>
<protein>
    <submittedName>
        <fullName evidence="2">Uncharacterized protein</fullName>
    </submittedName>
</protein>
<proteinExistence type="predicted"/>
<reference evidence="2 3" key="1">
    <citation type="journal article" date="2014" name="PLoS ONE">
        <title>Global Analysis of Gene Expression Profiles in Physic Nut (Jatropha curcas L.) Seedlings Exposed to Salt Stress.</title>
        <authorList>
            <person name="Zhang L."/>
            <person name="Zhang C."/>
            <person name="Wu P."/>
            <person name="Chen Y."/>
            <person name="Li M."/>
            <person name="Jiang H."/>
            <person name="Wu G."/>
        </authorList>
    </citation>
    <scope>NUCLEOTIDE SEQUENCE [LARGE SCALE GENOMIC DNA]</scope>
    <source>
        <strain evidence="3">cv. GZQX0401</strain>
        <tissue evidence="2">Young leaves</tissue>
    </source>
</reference>
<accession>A0A067KJE9</accession>
<keyword evidence="3" id="KW-1185">Reference proteome</keyword>
<dbReference type="EMBL" id="KK914593">
    <property type="protein sequence ID" value="KDP31964.1"/>
    <property type="molecule type" value="Genomic_DNA"/>
</dbReference>
<dbReference type="InterPro" id="IPR051283">
    <property type="entry name" value="Sec_Metabolite_Acyltrans"/>
</dbReference>
<gene>
    <name evidence="2" type="ORF">JCGZ_12425</name>
</gene>
<organism evidence="2 3">
    <name type="scientific">Jatropha curcas</name>
    <name type="common">Barbados nut</name>
    <dbReference type="NCBI Taxonomy" id="180498"/>
    <lineage>
        <taxon>Eukaryota</taxon>
        <taxon>Viridiplantae</taxon>
        <taxon>Streptophyta</taxon>
        <taxon>Embryophyta</taxon>
        <taxon>Tracheophyta</taxon>
        <taxon>Spermatophyta</taxon>
        <taxon>Magnoliopsida</taxon>
        <taxon>eudicotyledons</taxon>
        <taxon>Gunneridae</taxon>
        <taxon>Pentapetalae</taxon>
        <taxon>rosids</taxon>
        <taxon>fabids</taxon>
        <taxon>Malpighiales</taxon>
        <taxon>Euphorbiaceae</taxon>
        <taxon>Crotonoideae</taxon>
        <taxon>Jatropheae</taxon>
        <taxon>Jatropha</taxon>
    </lineage>
</organism>
<dbReference type="InterPro" id="IPR023213">
    <property type="entry name" value="CAT-like_dom_sf"/>
</dbReference>
<evidence type="ECO:0000256" key="1">
    <source>
        <dbReference type="ARBA" id="ARBA00022679"/>
    </source>
</evidence>
<dbReference type="Proteomes" id="UP000027138">
    <property type="component" value="Unassembled WGS sequence"/>
</dbReference>
<sequence length="446" mass="49807">MEENIEFISNTIVKPTNSYNSAQRIEFTPFDLPFLVVDYTNRGLLFLEPTTLQLSKLKNENVIDHLKNSLSKTLEIFPPFAGCLATIENEDKTTSFFIDCNDAGAWFVHANAKTVTVADILDSLYVPSFVHSFFLMNGVYKFEGHSKPLLAVQVTELVDGIFIGFTYNHAIADGTSFWNFVNKLSDMSISCEKKLLQTSRPVFGFDWFLDGIDHPIRVPFSYNEAISNRFISPPLLERVFHFSQKKIAQLKTKANAEIGTSKISSLQAILGQLWRSIIRPRNLDSDQEIYCRVLVNMRQRLQPPLPDKYFGNAVLFGIAATTAGELLANGLGFAALQINKMVARQTDSEVRKYLEGWVKRPTLSKLSSAASNALIVASSPRFNVFGNDFGWGRPVAVRGGAGNNYDGKITVFPGVEEGSVDVQACLLPQILHAMEEDEEFMDVICT</sequence>
<dbReference type="AlphaFoldDB" id="A0A067KJE9"/>
<dbReference type="OrthoDB" id="1862401at2759"/>
<dbReference type="Pfam" id="PF02458">
    <property type="entry name" value="Transferase"/>
    <property type="match status" value="1"/>
</dbReference>
<evidence type="ECO:0000313" key="3">
    <source>
        <dbReference type="Proteomes" id="UP000027138"/>
    </source>
</evidence>
<dbReference type="Gene3D" id="3.30.559.10">
    <property type="entry name" value="Chloramphenicol acetyltransferase-like domain"/>
    <property type="match status" value="2"/>
</dbReference>
<dbReference type="PANTHER" id="PTHR31896">
    <property type="entry name" value="FAMILY REGULATORY PROTEIN, PUTATIVE (AFU_ORTHOLOGUE AFUA_3G14730)-RELATED"/>
    <property type="match status" value="1"/>
</dbReference>
<evidence type="ECO:0000313" key="2">
    <source>
        <dbReference type="EMBL" id="KDP31964.1"/>
    </source>
</evidence>
<name>A0A067KJE9_JATCU</name>
<dbReference type="KEGG" id="jcu:105639983"/>